<dbReference type="InterPro" id="IPR007492">
    <property type="entry name" value="LytTR_DNA-bd_dom"/>
</dbReference>
<dbReference type="PANTHER" id="PTHR37299">
    <property type="entry name" value="TRANSCRIPTIONAL REGULATOR-RELATED"/>
    <property type="match status" value="1"/>
</dbReference>
<dbReference type="Proteomes" id="UP000305654">
    <property type="component" value="Unassembled WGS sequence"/>
</dbReference>
<keyword evidence="1" id="KW-0597">Phosphoprotein</keyword>
<evidence type="ECO:0000313" key="5">
    <source>
        <dbReference type="Proteomes" id="UP000305654"/>
    </source>
</evidence>
<evidence type="ECO:0000256" key="1">
    <source>
        <dbReference type="PROSITE-ProRule" id="PRU00169"/>
    </source>
</evidence>
<dbReference type="PROSITE" id="PS50930">
    <property type="entry name" value="HTH_LYTTR"/>
    <property type="match status" value="1"/>
</dbReference>
<feature type="modified residue" description="4-aspartylphosphate" evidence="1">
    <location>
        <position position="61"/>
    </location>
</feature>
<dbReference type="InterPro" id="IPR046947">
    <property type="entry name" value="LytR-like"/>
</dbReference>
<gene>
    <name evidence="4" type="ORF">FE263_21385</name>
</gene>
<proteinExistence type="predicted"/>
<protein>
    <submittedName>
        <fullName evidence="4">Response regulator transcription factor</fullName>
    </submittedName>
</protein>
<evidence type="ECO:0000313" key="4">
    <source>
        <dbReference type="EMBL" id="TLU70533.1"/>
    </source>
</evidence>
<evidence type="ECO:0000259" key="2">
    <source>
        <dbReference type="PROSITE" id="PS50110"/>
    </source>
</evidence>
<dbReference type="RefSeq" id="WP_138328081.1">
    <property type="nucleotide sequence ID" value="NZ_VCDI01000015.1"/>
</dbReference>
<reference evidence="4 5" key="1">
    <citation type="submission" date="2019-05" db="EMBL/GenBank/DDBJ databases">
        <authorList>
            <person name="Pankratov T."/>
            <person name="Grouzdev D."/>
        </authorList>
    </citation>
    <scope>NUCLEOTIDE SEQUENCE [LARGE SCALE GENOMIC DNA]</scope>
    <source>
        <strain evidence="4 5">KEBCLARHB70R</strain>
    </source>
</reference>
<dbReference type="SMART" id="SM00850">
    <property type="entry name" value="LytTR"/>
    <property type="match status" value="1"/>
</dbReference>
<keyword evidence="5" id="KW-1185">Reference proteome</keyword>
<dbReference type="SUPFAM" id="SSF52172">
    <property type="entry name" value="CheY-like"/>
    <property type="match status" value="1"/>
</dbReference>
<dbReference type="Gene3D" id="2.40.50.1020">
    <property type="entry name" value="LytTr DNA-binding domain"/>
    <property type="match status" value="1"/>
</dbReference>
<organism evidence="4 5">
    <name type="scientific">Lichenicoccus roseus</name>
    <dbReference type="NCBI Taxonomy" id="2683649"/>
    <lineage>
        <taxon>Bacteria</taxon>
        <taxon>Pseudomonadati</taxon>
        <taxon>Pseudomonadota</taxon>
        <taxon>Alphaproteobacteria</taxon>
        <taxon>Acetobacterales</taxon>
        <taxon>Acetobacteraceae</taxon>
        <taxon>Lichenicoccus</taxon>
    </lineage>
</organism>
<dbReference type="AlphaFoldDB" id="A0A5R9J116"/>
<dbReference type="InterPro" id="IPR001789">
    <property type="entry name" value="Sig_transdc_resp-reg_receiver"/>
</dbReference>
<name>A0A5R9J116_9PROT</name>
<dbReference type="InterPro" id="IPR011006">
    <property type="entry name" value="CheY-like_superfamily"/>
</dbReference>
<feature type="domain" description="HTH LytTR-type" evidence="3">
    <location>
        <begin position="156"/>
        <end position="260"/>
    </location>
</feature>
<comment type="caution">
    <text evidence="4">The sequence shown here is derived from an EMBL/GenBank/DDBJ whole genome shotgun (WGS) entry which is preliminary data.</text>
</comment>
<dbReference type="EMBL" id="VCDI01000015">
    <property type="protein sequence ID" value="TLU70533.1"/>
    <property type="molecule type" value="Genomic_DNA"/>
</dbReference>
<feature type="domain" description="Response regulatory" evidence="2">
    <location>
        <begin position="9"/>
        <end position="123"/>
    </location>
</feature>
<dbReference type="OrthoDB" id="9786101at2"/>
<dbReference type="PANTHER" id="PTHR37299:SF1">
    <property type="entry name" value="STAGE 0 SPORULATION PROTEIN A HOMOLOG"/>
    <property type="match status" value="1"/>
</dbReference>
<dbReference type="SMART" id="SM00448">
    <property type="entry name" value="REC"/>
    <property type="match status" value="1"/>
</dbReference>
<sequence length="262" mass="29496">MTPQPDPLRILIVDDELPARQRIGDLLRREGERFIIQEAADGREAVRLILSEGPLDLIFLDIQMPELNGFAVVEAIGSARLPLTVFVTAYDEHAIRAFETNALDYLLKPFSDERFGATLARAEARLAERDAGAFARGMARLFTLAAGPSQRRPDRLLVRARGAIRFVRTDEIERIEGAGPYVNLHVQAETLLHRASLTELGKVLEPRRFLRIHKSTIINIEHVVQLEPTSHGEFEALLTSGARCRVSRTHRSALEERLQQKL</sequence>
<dbReference type="GO" id="GO:0000156">
    <property type="term" value="F:phosphorelay response regulator activity"/>
    <property type="evidence" value="ECO:0007669"/>
    <property type="project" value="InterPro"/>
</dbReference>
<dbReference type="Pfam" id="PF04397">
    <property type="entry name" value="LytTR"/>
    <property type="match status" value="1"/>
</dbReference>
<accession>A0A5R9J116</accession>
<dbReference type="PROSITE" id="PS50110">
    <property type="entry name" value="RESPONSE_REGULATORY"/>
    <property type="match status" value="1"/>
</dbReference>
<dbReference type="Gene3D" id="3.40.50.2300">
    <property type="match status" value="1"/>
</dbReference>
<dbReference type="Pfam" id="PF00072">
    <property type="entry name" value="Response_reg"/>
    <property type="match status" value="1"/>
</dbReference>
<evidence type="ECO:0000259" key="3">
    <source>
        <dbReference type="PROSITE" id="PS50930"/>
    </source>
</evidence>
<dbReference type="GO" id="GO:0003677">
    <property type="term" value="F:DNA binding"/>
    <property type="evidence" value="ECO:0007669"/>
    <property type="project" value="InterPro"/>
</dbReference>